<evidence type="ECO:0000313" key="3">
    <source>
        <dbReference type="Proteomes" id="UP000014977"/>
    </source>
</evidence>
<dbReference type="PIRSF" id="PIRSF024534">
    <property type="entry name" value="ThiW"/>
    <property type="match status" value="1"/>
</dbReference>
<dbReference type="Gene3D" id="1.10.1760.20">
    <property type="match status" value="1"/>
</dbReference>
<protein>
    <submittedName>
        <fullName evidence="2">ThiW protein</fullName>
    </submittedName>
</protein>
<name>S7TKP6_DESML</name>
<dbReference type="Pfam" id="PF09512">
    <property type="entry name" value="ThiW"/>
    <property type="match status" value="1"/>
</dbReference>
<evidence type="ECO:0000313" key="2">
    <source>
        <dbReference type="EMBL" id="EPR37747.1"/>
    </source>
</evidence>
<dbReference type="eggNOG" id="COG4732">
    <property type="taxonomic scope" value="Bacteria"/>
</dbReference>
<comment type="caution">
    <text evidence="2">The sequence shown here is derived from an EMBL/GenBank/DDBJ whole genome shotgun (WGS) entry which is preliminary data.</text>
</comment>
<dbReference type="AlphaFoldDB" id="S7TKP6"/>
<dbReference type="PATRIC" id="fig|1121405.3.peg.3125"/>
<accession>S7TKP6</accession>
<feature type="transmembrane region" description="Helical" evidence="1">
    <location>
        <begin position="78"/>
        <end position="100"/>
    </location>
</feature>
<feature type="transmembrane region" description="Helical" evidence="1">
    <location>
        <begin position="112"/>
        <end position="132"/>
    </location>
</feature>
<feature type="transmembrane region" description="Helical" evidence="1">
    <location>
        <begin position="51"/>
        <end position="72"/>
    </location>
</feature>
<reference evidence="2 3" key="1">
    <citation type="journal article" date="2013" name="Genome Announc.">
        <title>Draft genome sequences for three mercury-methylating, sulfate-reducing bacteria.</title>
        <authorList>
            <person name="Brown S.D."/>
            <person name="Hurt R.A.Jr."/>
            <person name="Gilmour C.C."/>
            <person name="Elias D.A."/>
        </authorList>
    </citation>
    <scope>NUCLEOTIDE SEQUENCE [LARGE SCALE GENOMIC DNA]</scope>
    <source>
        <strain evidence="2 3">DSM 2059</strain>
    </source>
</reference>
<keyword evidence="1" id="KW-0472">Membrane</keyword>
<keyword evidence="1" id="KW-0812">Transmembrane</keyword>
<organism evidence="2 3">
    <name type="scientific">Desulfococcus multivorans DSM 2059</name>
    <dbReference type="NCBI Taxonomy" id="1121405"/>
    <lineage>
        <taxon>Bacteria</taxon>
        <taxon>Pseudomonadati</taxon>
        <taxon>Thermodesulfobacteriota</taxon>
        <taxon>Desulfobacteria</taxon>
        <taxon>Desulfobacterales</taxon>
        <taxon>Desulfococcaceae</taxon>
        <taxon>Desulfococcus</taxon>
    </lineage>
</organism>
<dbReference type="Proteomes" id="UP000014977">
    <property type="component" value="Unassembled WGS sequence"/>
</dbReference>
<dbReference type="EMBL" id="ATHJ01000101">
    <property type="protein sequence ID" value="EPR37747.1"/>
    <property type="molecule type" value="Genomic_DNA"/>
</dbReference>
<dbReference type="InterPro" id="IPR012652">
    <property type="entry name" value="ThiW"/>
</dbReference>
<dbReference type="NCBIfam" id="TIGR02359">
    <property type="entry name" value="thiW"/>
    <property type="match status" value="1"/>
</dbReference>
<dbReference type="OrthoDB" id="5516776at2"/>
<feature type="transmembrane region" description="Helical" evidence="1">
    <location>
        <begin position="138"/>
        <end position="160"/>
    </location>
</feature>
<dbReference type="STRING" id="897.B2D07_09560"/>
<dbReference type="RefSeq" id="WP_020878103.1">
    <property type="nucleotide sequence ID" value="NZ_ATHJ01000101.1"/>
</dbReference>
<evidence type="ECO:0000256" key="1">
    <source>
        <dbReference type="SAM" id="Phobius"/>
    </source>
</evidence>
<keyword evidence="1" id="KW-1133">Transmembrane helix</keyword>
<gene>
    <name evidence="2" type="ORF">dsmv_3036</name>
</gene>
<proteinExistence type="predicted"/>
<sequence length="173" mass="17618">MLSKGSAVKRTDTRKTAYAVIFVAMGVALAPFTSIPVGIARINPTQHFVNILGAVILGPWWAVMIAGVIGLIRNITGMGTLLAFPGGMIGAFLAGIVYAGTRNLYLGAAGEIIGTGLIAPVVSALLVAPFLMGQAIPLLALIPSFLGSTLAGSVLGVMAVKLLHRAGIIELGA</sequence>
<feature type="transmembrane region" description="Helical" evidence="1">
    <location>
        <begin position="16"/>
        <end position="39"/>
    </location>
</feature>
<keyword evidence="3" id="KW-1185">Reference proteome</keyword>